<accession>A0A2U2PLH5</accession>
<name>A0A2U2PLH5_9SPHI</name>
<proteinExistence type="predicted"/>
<dbReference type="InterPro" id="IPR029044">
    <property type="entry name" value="Nucleotide-diphossugar_trans"/>
</dbReference>
<evidence type="ECO:0000313" key="3">
    <source>
        <dbReference type="Proteomes" id="UP000245647"/>
    </source>
</evidence>
<dbReference type="Gene3D" id="3.90.550.10">
    <property type="entry name" value="Spore Coat Polysaccharide Biosynthesis Protein SpsA, Chain A"/>
    <property type="match status" value="1"/>
</dbReference>
<comment type="caution">
    <text evidence="2">The sequence shown here is derived from an EMBL/GenBank/DDBJ whole genome shotgun (WGS) entry which is preliminary data.</text>
</comment>
<gene>
    <name evidence="2" type="ORF">DDR33_03965</name>
</gene>
<dbReference type="RefSeq" id="WP_109414456.1">
    <property type="nucleotide sequence ID" value="NZ_QEAS01000002.1"/>
</dbReference>
<keyword evidence="3" id="KW-1185">Reference proteome</keyword>
<dbReference type="OrthoDB" id="744361at2"/>
<sequence>MDPYIFEEVTLLITHYNRSISLERLLMAFRDLKCVFAEIIVSDDGSGPDHLGRVRRLQGEFDFKLVTSPYNKGLGNNINKGQKEVKSPYTLYVQEDFIPAPVFPERLSESLSILNEDSQIDFIRFFALFRYPDLSPYNDHFSLVFFNKWNTSHLKFFCYSDNPHLRRSSFFKKFGEYKEGWAGDVTEFDMSLSFIRNGGKALIAKDYDKVFIHQNSNDEPSMMERKPWRHKKDFFIRVLRAVYLKYRLIKNTVQLYRYPKIK</sequence>
<protein>
    <submittedName>
        <fullName evidence="2">Glycosyl transferase family 2</fullName>
    </submittedName>
</protein>
<dbReference type="Proteomes" id="UP000245647">
    <property type="component" value="Unassembled WGS sequence"/>
</dbReference>
<dbReference type="Pfam" id="PF00535">
    <property type="entry name" value="Glycos_transf_2"/>
    <property type="match status" value="1"/>
</dbReference>
<feature type="domain" description="Glycosyltransferase 2-like" evidence="1">
    <location>
        <begin position="11"/>
        <end position="120"/>
    </location>
</feature>
<dbReference type="CDD" id="cd00761">
    <property type="entry name" value="Glyco_tranf_GTA_type"/>
    <property type="match status" value="1"/>
</dbReference>
<organism evidence="2 3">
    <name type="scientific">Pararcticibacter amylolyticus</name>
    <dbReference type="NCBI Taxonomy" id="2173175"/>
    <lineage>
        <taxon>Bacteria</taxon>
        <taxon>Pseudomonadati</taxon>
        <taxon>Bacteroidota</taxon>
        <taxon>Sphingobacteriia</taxon>
        <taxon>Sphingobacteriales</taxon>
        <taxon>Sphingobacteriaceae</taxon>
        <taxon>Pararcticibacter</taxon>
    </lineage>
</organism>
<evidence type="ECO:0000259" key="1">
    <source>
        <dbReference type="Pfam" id="PF00535"/>
    </source>
</evidence>
<dbReference type="SUPFAM" id="SSF53448">
    <property type="entry name" value="Nucleotide-diphospho-sugar transferases"/>
    <property type="match status" value="1"/>
</dbReference>
<keyword evidence="2" id="KW-0808">Transferase</keyword>
<dbReference type="InterPro" id="IPR001173">
    <property type="entry name" value="Glyco_trans_2-like"/>
</dbReference>
<reference evidence="2 3" key="1">
    <citation type="submission" date="2018-04" db="EMBL/GenBank/DDBJ databases">
        <title>Pedobacter chongqingensis sp. nov., isolated from a rottenly hemp rope.</title>
        <authorList>
            <person name="Cai Y."/>
        </authorList>
    </citation>
    <scope>NUCLEOTIDE SEQUENCE [LARGE SCALE GENOMIC DNA]</scope>
    <source>
        <strain evidence="2 3">FJ4-8</strain>
    </source>
</reference>
<dbReference type="EMBL" id="QEAS01000002">
    <property type="protein sequence ID" value="PWG82178.1"/>
    <property type="molecule type" value="Genomic_DNA"/>
</dbReference>
<dbReference type="AlphaFoldDB" id="A0A2U2PLH5"/>
<dbReference type="GO" id="GO:0016740">
    <property type="term" value="F:transferase activity"/>
    <property type="evidence" value="ECO:0007669"/>
    <property type="project" value="UniProtKB-KW"/>
</dbReference>
<evidence type="ECO:0000313" key="2">
    <source>
        <dbReference type="EMBL" id="PWG82178.1"/>
    </source>
</evidence>